<dbReference type="InterPro" id="IPR016167">
    <property type="entry name" value="FAD-bd_PCMH_sub1"/>
</dbReference>
<proteinExistence type="predicted"/>
<dbReference type="Gene3D" id="3.30.43.10">
    <property type="entry name" value="Uridine Diphospho-n-acetylenolpyruvylglucosamine Reductase, domain 2"/>
    <property type="match status" value="1"/>
</dbReference>
<dbReference type="InterPro" id="IPR036318">
    <property type="entry name" value="FAD-bd_PCMH-like_sf"/>
</dbReference>
<dbReference type="InterPro" id="IPR036884">
    <property type="entry name" value="2Fe-2S-bd_dom_sf"/>
</dbReference>
<feature type="domain" description="[2Fe-2S]-binding" evidence="1">
    <location>
        <begin position="1"/>
        <end position="38"/>
    </location>
</feature>
<name>A0ABM0M309_SACKO</name>
<dbReference type="Proteomes" id="UP000694865">
    <property type="component" value="Unplaced"/>
</dbReference>
<dbReference type="PANTHER" id="PTHR45444">
    <property type="entry name" value="XANTHINE DEHYDROGENASE"/>
    <property type="match status" value="1"/>
</dbReference>
<feature type="non-terminal residue" evidence="3">
    <location>
        <position position="148"/>
    </location>
</feature>
<dbReference type="SUPFAM" id="SSF47741">
    <property type="entry name" value="CO dehydrogenase ISP C-domain like"/>
    <property type="match status" value="1"/>
</dbReference>
<dbReference type="Pfam" id="PF01799">
    <property type="entry name" value="Fer2_2"/>
    <property type="match status" value="1"/>
</dbReference>
<dbReference type="SUPFAM" id="SSF56176">
    <property type="entry name" value="FAD-binding/transporter-associated domain-like"/>
    <property type="match status" value="1"/>
</dbReference>
<dbReference type="PANTHER" id="PTHR45444:SF3">
    <property type="entry name" value="XANTHINE DEHYDROGENASE"/>
    <property type="match status" value="1"/>
</dbReference>
<evidence type="ECO:0000313" key="2">
    <source>
        <dbReference type="Proteomes" id="UP000694865"/>
    </source>
</evidence>
<dbReference type="InterPro" id="IPR016208">
    <property type="entry name" value="Ald_Oxase/xanthine_DH-like"/>
</dbReference>
<keyword evidence="2" id="KW-1185">Reference proteome</keyword>
<accession>A0ABM0M309</accession>
<gene>
    <name evidence="3" type="primary">LOC102809711</name>
</gene>
<dbReference type="GeneID" id="102809711"/>
<dbReference type="RefSeq" id="XP_006814400.1">
    <property type="nucleotide sequence ID" value="XM_006814337.1"/>
</dbReference>
<evidence type="ECO:0000313" key="3">
    <source>
        <dbReference type="RefSeq" id="XP_006814400.1"/>
    </source>
</evidence>
<protein>
    <submittedName>
        <fullName evidence="3">Xanthine dehydrogenase/oxidase-like</fullName>
    </submittedName>
</protein>
<evidence type="ECO:0000259" key="1">
    <source>
        <dbReference type="Pfam" id="PF01799"/>
    </source>
</evidence>
<organism evidence="2 3">
    <name type="scientific">Saccoglossus kowalevskii</name>
    <name type="common">Acorn worm</name>
    <dbReference type="NCBI Taxonomy" id="10224"/>
    <lineage>
        <taxon>Eukaryota</taxon>
        <taxon>Metazoa</taxon>
        <taxon>Hemichordata</taxon>
        <taxon>Enteropneusta</taxon>
        <taxon>Harrimaniidae</taxon>
        <taxon>Saccoglossus</taxon>
    </lineage>
</organism>
<reference evidence="3" key="1">
    <citation type="submission" date="2025-08" db="UniProtKB">
        <authorList>
            <consortium name="RefSeq"/>
        </authorList>
    </citation>
    <scope>IDENTIFICATION</scope>
    <source>
        <tissue evidence="3">Testes</tissue>
    </source>
</reference>
<sequence>MTMYTLLRNKPNPTKEEINSALEGIICRCTGYRSVLEGCYEFSKENGCCGGAKTNGCCRGIPSENCVTENVVPNGKSAGDNYESRTSMVETQEPIFPPALLTNKEFHSKTVVFRGDNHTWIRPTTMKQMLASMAQFPTATIVGGNTNI</sequence>
<dbReference type="Gene3D" id="1.10.150.120">
    <property type="entry name" value="[2Fe-2S]-binding domain"/>
    <property type="match status" value="1"/>
</dbReference>
<dbReference type="InterPro" id="IPR002888">
    <property type="entry name" value="2Fe-2S-bd"/>
</dbReference>